<dbReference type="FunCoup" id="A0A2K1JBZ6">
    <property type="interactions" value="1958"/>
</dbReference>
<dbReference type="PaxDb" id="3218-PP1S83_159V6.1"/>
<name>A0A2K1JBZ6_PHYPA</name>
<proteinExistence type="predicted"/>
<sequence length="331" mass="37230">MAGEGRSNLGMKIEGLPSTPKNAMEWIGNLWNDAANIAQQSVSKWTQGMQTGKLKSGGNKIAPQPMADPEQANVAAEHKLEKEMAAWRRNSQWKVDSPAIEVKVPKEAFCELRSQFKIGLPPHAVWNILIDPGNKRVFKNIKEVTSRKVLEDDGHRQLVEVDQAAIWRFLWFSGTLSVCVLVDQDRRSHLMKYRLARQGFMKQFEGSWKVDPLYVDAQGSPSSENEADRVASIVSLEQVVRPAVVPPPPFKSYVRGITTRTTEMLLQDLQAEGKRLRELSVDSSGVDLETSSSAFQDEESMDANSDQLKKLTGSRRKPRKSKWRLKEDSCP</sequence>
<dbReference type="GO" id="GO:0009695">
    <property type="term" value="P:jasmonic acid biosynthetic process"/>
    <property type="evidence" value="ECO:0000318"/>
    <property type="project" value="GO_Central"/>
</dbReference>
<dbReference type="Gramene" id="Pp3c15_5040V3.2">
    <property type="protein sequence ID" value="Pp3c15_5040V3.2"/>
    <property type="gene ID" value="Pp3c15_5040"/>
</dbReference>
<evidence type="ECO:0000313" key="3">
    <source>
        <dbReference type="EMBL" id="PNR39055.1"/>
    </source>
</evidence>
<feature type="compositionally biased region" description="Basic residues" evidence="1">
    <location>
        <begin position="312"/>
        <end position="323"/>
    </location>
</feature>
<dbReference type="InterPro" id="IPR003863">
    <property type="entry name" value="DUF220"/>
</dbReference>
<reference evidence="3 5" key="1">
    <citation type="journal article" date="2008" name="Science">
        <title>The Physcomitrella genome reveals evolutionary insights into the conquest of land by plants.</title>
        <authorList>
            <person name="Rensing S."/>
            <person name="Lang D."/>
            <person name="Zimmer A."/>
            <person name="Terry A."/>
            <person name="Salamov A."/>
            <person name="Shapiro H."/>
            <person name="Nishiyama T."/>
            <person name="Perroud P.-F."/>
            <person name="Lindquist E."/>
            <person name="Kamisugi Y."/>
            <person name="Tanahashi T."/>
            <person name="Sakakibara K."/>
            <person name="Fujita T."/>
            <person name="Oishi K."/>
            <person name="Shin-I T."/>
            <person name="Kuroki Y."/>
            <person name="Toyoda A."/>
            <person name="Suzuki Y."/>
            <person name="Hashimoto A."/>
            <person name="Yamaguchi K."/>
            <person name="Sugano A."/>
            <person name="Kohara Y."/>
            <person name="Fujiyama A."/>
            <person name="Anterola A."/>
            <person name="Aoki S."/>
            <person name="Ashton N."/>
            <person name="Barbazuk W.B."/>
            <person name="Barker E."/>
            <person name="Bennetzen J."/>
            <person name="Bezanilla M."/>
            <person name="Blankenship R."/>
            <person name="Cho S.H."/>
            <person name="Dutcher S."/>
            <person name="Estelle M."/>
            <person name="Fawcett J.A."/>
            <person name="Gundlach H."/>
            <person name="Hanada K."/>
            <person name="Heyl A."/>
            <person name="Hicks K.A."/>
            <person name="Hugh J."/>
            <person name="Lohr M."/>
            <person name="Mayer K."/>
            <person name="Melkozernov A."/>
            <person name="Murata T."/>
            <person name="Nelson D."/>
            <person name="Pils B."/>
            <person name="Prigge M."/>
            <person name="Reiss B."/>
            <person name="Renner T."/>
            <person name="Rombauts S."/>
            <person name="Rushton P."/>
            <person name="Sanderfoot A."/>
            <person name="Schween G."/>
            <person name="Shiu S.-H."/>
            <person name="Stueber K."/>
            <person name="Theodoulou F.L."/>
            <person name="Tu H."/>
            <person name="Van de Peer Y."/>
            <person name="Verrier P.J."/>
            <person name="Waters E."/>
            <person name="Wood A."/>
            <person name="Yang L."/>
            <person name="Cove D."/>
            <person name="Cuming A."/>
            <person name="Hasebe M."/>
            <person name="Lucas S."/>
            <person name="Mishler D.B."/>
            <person name="Reski R."/>
            <person name="Grigoriev I."/>
            <person name="Quatrano R.S."/>
            <person name="Boore J.L."/>
        </authorList>
    </citation>
    <scope>NUCLEOTIDE SEQUENCE [LARGE SCALE GENOMIC DNA]</scope>
    <source>
        <strain evidence="4 5">cv. Gransden 2004</strain>
    </source>
</reference>
<evidence type="ECO:0000259" key="2">
    <source>
        <dbReference type="Pfam" id="PF02713"/>
    </source>
</evidence>
<organism evidence="3">
    <name type="scientific">Physcomitrium patens</name>
    <name type="common">Spreading-leaved earth moss</name>
    <name type="synonym">Physcomitrella patens</name>
    <dbReference type="NCBI Taxonomy" id="3218"/>
    <lineage>
        <taxon>Eukaryota</taxon>
        <taxon>Viridiplantae</taxon>
        <taxon>Streptophyta</taxon>
        <taxon>Embryophyta</taxon>
        <taxon>Bryophyta</taxon>
        <taxon>Bryophytina</taxon>
        <taxon>Bryopsida</taxon>
        <taxon>Funariidae</taxon>
        <taxon>Funariales</taxon>
        <taxon>Funariaceae</taxon>
        <taxon>Physcomitrium</taxon>
    </lineage>
</organism>
<dbReference type="EnsemblPlants" id="Pp3c15_5040V3.1">
    <property type="protein sequence ID" value="Pp3c15_5040V3.1"/>
    <property type="gene ID" value="Pp3c15_5040"/>
</dbReference>
<dbReference type="PANTHER" id="PTHR31385:SF1">
    <property type="entry name" value="PUTATIVE (DUF220)-RELATED"/>
    <property type="match status" value="1"/>
</dbReference>
<feature type="region of interest" description="Disordered" evidence="1">
    <location>
        <begin position="282"/>
        <end position="331"/>
    </location>
</feature>
<dbReference type="PANTHER" id="PTHR31385">
    <property type="entry name" value="PUTATIVE (DUF220)-RELATED"/>
    <property type="match status" value="1"/>
</dbReference>
<dbReference type="SUPFAM" id="SSF55961">
    <property type="entry name" value="Bet v1-like"/>
    <property type="match status" value="1"/>
</dbReference>
<protein>
    <recommendedName>
        <fullName evidence="2">DUF220 domain-containing protein</fullName>
    </recommendedName>
</protein>
<feature type="domain" description="DUF220" evidence="2">
    <location>
        <begin position="173"/>
        <end position="218"/>
    </location>
</feature>
<reference evidence="3 5" key="2">
    <citation type="journal article" date="2018" name="Plant J.">
        <title>The Physcomitrella patens chromosome-scale assembly reveals moss genome structure and evolution.</title>
        <authorList>
            <person name="Lang D."/>
            <person name="Ullrich K.K."/>
            <person name="Murat F."/>
            <person name="Fuchs J."/>
            <person name="Jenkins J."/>
            <person name="Haas F.B."/>
            <person name="Piednoel M."/>
            <person name="Gundlach H."/>
            <person name="Van Bel M."/>
            <person name="Meyberg R."/>
            <person name="Vives C."/>
            <person name="Morata J."/>
            <person name="Symeonidi A."/>
            <person name="Hiss M."/>
            <person name="Muchero W."/>
            <person name="Kamisugi Y."/>
            <person name="Saleh O."/>
            <person name="Blanc G."/>
            <person name="Decker E.L."/>
            <person name="van Gessel N."/>
            <person name="Grimwood J."/>
            <person name="Hayes R.D."/>
            <person name="Graham S.W."/>
            <person name="Gunter L.E."/>
            <person name="McDaniel S.F."/>
            <person name="Hoernstein S.N.W."/>
            <person name="Larsson A."/>
            <person name="Li F.W."/>
            <person name="Perroud P.F."/>
            <person name="Phillips J."/>
            <person name="Ranjan P."/>
            <person name="Rokshar D.S."/>
            <person name="Rothfels C.J."/>
            <person name="Schneider L."/>
            <person name="Shu S."/>
            <person name="Stevenson D.W."/>
            <person name="Thummler F."/>
            <person name="Tillich M."/>
            <person name="Villarreal Aguilar J.C."/>
            <person name="Widiez T."/>
            <person name="Wong G.K."/>
            <person name="Wymore A."/>
            <person name="Zhang Y."/>
            <person name="Zimmer A.D."/>
            <person name="Quatrano R.S."/>
            <person name="Mayer K.F.X."/>
            <person name="Goodstein D."/>
            <person name="Casacuberta J.M."/>
            <person name="Vandepoele K."/>
            <person name="Reski R."/>
            <person name="Cuming A.C."/>
            <person name="Tuskan G.A."/>
            <person name="Maumus F."/>
            <person name="Salse J."/>
            <person name="Schmutz J."/>
            <person name="Rensing S.A."/>
        </authorList>
    </citation>
    <scope>NUCLEOTIDE SEQUENCE [LARGE SCALE GENOMIC DNA]</scope>
    <source>
        <strain evidence="4 5">cv. Gransden 2004</strain>
    </source>
</reference>
<dbReference type="GeneID" id="112292649"/>
<evidence type="ECO:0000313" key="5">
    <source>
        <dbReference type="Proteomes" id="UP000006727"/>
    </source>
</evidence>
<dbReference type="AlphaFoldDB" id="A0A2K1JBZ6"/>
<keyword evidence="5" id="KW-1185">Reference proteome</keyword>
<dbReference type="Pfam" id="PF02713">
    <property type="entry name" value="DUF220"/>
    <property type="match status" value="1"/>
</dbReference>
<dbReference type="Proteomes" id="UP000006727">
    <property type="component" value="Chromosome 15"/>
</dbReference>
<dbReference type="GO" id="GO:0005261">
    <property type="term" value="F:monoatomic cation channel activity"/>
    <property type="evidence" value="ECO:0000318"/>
    <property type="project" value="GO_Central"/>
</dbReference>
<dbReference type="EMBL" id="ABEU02000015">
    <property type="protein sequence ID" value="PNR39055.1"/>
    <property type="molecule type" value="Genomic_DNA"/>
</dbReference>
<dbReference type="EnsemblPlants" id="Pp3c15_5040V3.2">
    <property type="protein sequence ID" value="Pp3c15_5040V3.2"/>
    <property type="gene ID" value="Pp3c15_5040"/>
</dbReference>
<evidence type="ECO:0000256" key="1">
    <source>
        <dbReference type="SAM" id="MobiDB-lite"/>
    </source>
</evidence>
<dbReference type="GO" id="GO:0009707">
    <property type="term" value="C:chloroplast outer membrane"/>
    <property type="evidence" value="ECO:0000318"/>
    <property type="project" value="GO_Central"/>
</dbReference>
<accession>A0A2K1JBZ6</accession>
<gene>
    <name evidence="4" type="primary">LOC112292649</name>
    <name evidence="3" type="ORF">PHYPA_019333</name>
</gene>
<dbReference type="Gramene" id="Pp3c15_5040V3.1">
    <property type="protein sequence ID" value="Pp3c15_5040V3.1"/>
    <property type="gene ID" value="Pp3c15_5040"/>
</dbReference>
<dbReference type="RefSeq" id="XP_024397111.1">
    <property type="nucleotide sequence ID" value="XM_024541343.2"/>
</dbReference>
<evidence type="ECO:0000313" key="4">
    <source>
        <dbReference type="EnsemblPlants" id="Pp3c15_5040V3.1"/>
    </source>
</evidence>
<dbReference type="KEGG" id="ppp:112292649"/>
<reference evidence="4" key="3">
    <citation type="submission" date="2020-12" db="UniProtKB">
        <authorList>
            <consortium name="EnsemblPlants"/>
        </authorList>
    </citation>
    <scope>IDENTIFICATION</scope>
</reference>
<dbReference type="OrthoDB" id="530906at2759"/>